<sequence length="224" mass="25206">MVTWNVEIRHWSLRLTSFPRWRLETKNWTWAPPSLFPAELEAPAKGSQDRSGQVSWTLASSRVTAHPRPPRQSLPTSDFPNSSRRADLTRSHKYNDKAHVAQSEDGTFVPVEHVPKFFGKHGFPDADPKKIKKNGGGRSNWGNAGDEVLDDPEFSFVNARRHSNASAISNNMDHFKSKFEVNEPEPVFEEGVHDAPEDEEVTLQKTDTSSSGASVDDEQKVTRD</sequence>
<dbReference type="InParanoid" id="F7W442"/>
<accession>F7W442</accession>
<name>F7W442_SORMK</name>
<feature type="region of interest" description="Disordered" evidence="1">
    <location>
        <begin position="181"/>
        <end position="224"/>
    </location>
</feature>
<feature type="compositionally biased region" description="Polar residues" evidence="1">
    <location>
        <begin position="203"/>
        <end position="213"/>
    </location>
</feature>
<dbReference type="HOGENOM" id="CLU_1235708_0_0_1"/>
<dbReference type="EMBL" id="CABT02000026">
    <property type="protein sequence ID" value="CCC12396.1"/>
    <property type="molecule type" value="Genomic_DNA"/>
</dbReference>
<proteinExistence type="predicted"/>
<dbReference type="OrthoDB" id="2122308at2759"/>
<evidence type="ECO:0000313" key="2">
    <source>
        <dbReference type="EMBL" id="CCC12396.1"/>
    </source>
</evidence>
<dbReference type="Proteomes" id="UP000001881">
    <property type="component" value="Unassembled WGS sequence"/>
</dbReference>
<feature type="region of interest" description="Disordered" evidence="1">
    <location>
        <begin position="42"/>
        <end position="86"/>
    </location>
</feature>
<gene>
    <name evidence="2" type="ORF">SMAC_05573</name>
</gene>
<feature type="compositionally biased region" description="Polar residues" evidence="1">
    <location>
        <begin position="73"/>
        <end position="83"/>
    </location>
</feature>
<feature type="compositionally biased region" description="Polar residues" evidence="1">
    <location>
        <begin position="49"/>
        <end position="63"/>
    </location>
</feature>
<feature type="region of interest" description="Disordered" evidence="1">
    <location>
        <begin position="119"/>
        <end position="146"/>
    </location>
</feature>
<dbReference type="AlphaFoldDB" id="F7W442"/>
<comment type="caution">
    <text evidence="2">The sequence shown here is derived from an EMBL/GenBank/DDBJ whole genome shotgun (WGS) entry which is preliminary data.</text>
</comment>
<dbReference type="OMA" id="HKANDRN"/>
<dbReference type="eggNOG" id="ENOG502SD5D">
    <property type="taxonomic scope" value="Eukaryota"/>
</dbReference>
<evidence type="ECO:0000313" key="3">
    <source>
        <dbReference type="Proteomes" id="UP000001881"/>
    </source>
</evidence>
<keyword evidence="3" id="KW-1185">Reference proteome</keyword>
<dbReference type="VEuPathDB" id="FungiDB:SMAC_05573"/>
<evidence type="ECO:0000256" key="1">
    <source>
        <dbReference type="SAM" id="MobiDB-lite"/>
    </source>
</evidence>
<reference evidence="2 3" key="1">
    <citation type="journal article" date="2010" name="PLoS Genet.">
        <title>De novo assembly of a 40 Mb eukaryotic genome from short sequence reads: Sordaria macrospora, a model organism for fungal morphogenesis.</title>
        <authorList>
            <person name="Nowrousian M."/>
            <person name="Stajich J."/>
            <person name="Chu M."/>
            <person name="Engh I."/>
            <person name="Espagne E."/>
            <person name="Halliday K."/>
            <person name="Kamerewerd J."/>
            <person name="Kempken F."/>
            <person name="Knab B."/>
            <person name="Kuo H.C."/>
            <person name="Osiewacz H.D."/>
            <person name="Poeggeler S."/>
            <person name="Read N."/>
            <person name="Seiler S."/>
            <person name="Smith K."/>
            <person name="Zickler D."/>
            <person name="Kueck U."/>
            <person name="Freitag M."/>
        </authorList>
    </citation>
    <scope>NUCLEOTIDE SEQUENCE [LARGE SCALE GENOMIC DNA]</scope>
    <source>
        <strain evidence="3">ATCC MYA-333 / DSM 997 / K(L3346) / K-hell</strain>
        <tissue evidence="2">Mycelium</tissue>
    </source>
</reference>
<protein>
    <submittedName>
        <fullName evidence="2">WGS project CABT00000000 data, contig 2.26</fullName>
    </submittedName>
</protein>
<organism evidence="2 3">
    <name type="scientific">Sordaria macrospora (strain ATCC MYA-333 / DSM 997 / K(L3346) / K-hell)</name>
    <dbReference type="NCBI Taxonomy" id="771870"/>
    <lineage>
        <taxon>Eukaryota</taxon>
        <taxon>Fungi</taxon>
        <taxon>Dikarya</taxon>
        <taxon>Ascomycota</taxon>
        <taxon>Pezizomycotina</taxon>
        <taxon>Sordariomycetes</taxon>
        <taxon>Sordariomycetidae</taxon>
        <taxon>Sordariales</taxon>
        <taxon>Sordariaceae</taxon>
        <taxon>Sordaria</taxon>
    </lineage>
</organism>